<evidence type="ECO:0000256" key="4">
    <source>
        <dbReference type="SAM" id="MobiDB-lite"/>
    </source>
</evidence>
<evidence type="ECO:0000256" key="1">
    <source>
        <dbReference type="ARBA" id="ARBA00007825"/>
    </source>
</evidence>
<dbReference type="Gene3D" id="2.60.130.10">
    <property type="entry name" value="Aromatic compound dioxygenase"/>
    <property type="match status" value="1"/>
</dbReference>
<dbReference type="EMBL" id="JAODUO010000794">
    <property type="protein sequence ID" value="KAK2174554.1"/>
    <property type="molecule type" value="Genomic_DNA"/>
</dbReference>
<keyword evidence="5" id="KW-0732">Signal</keyword>
<dbReference type="GO" id="GO:0008199">
    <property type="term" value="F:ferric iron binding"/>
    <property type="evidence" value="ECO:0007669"/>
    <property type="project" value="InterPro"/>
</dbReference>
<reference evidence="7" key="1">
    <citation type="journal article" date="2023" name="Mol. Biol. Evol.">
        <title>Third-Generation Sequencing Reveals the Adaptive Role of the Epigenome in Three Deep-Sea Polychaetes.</title>
        <authorList>
            <person name="Perez M."/>
            <person name="Aroh O."/>
            <person name="Sun Y."/>
            <person name="Lan Y."/>
            <person name="Juniper S.K."/>
            <person name="Young C.R."/>
            <person name="Angers B."/>
            <person name="Qian P.Y."/>
        </authorList>
    </citation>
    <scope>NUCLEOTIDE SEQUENCE</scope>
    <source>
        <strain evidence="7">R07B-5</strain>
    </source>
</reference>
<dbReference type="Proteomes" id="UP001209878">
    <property type="component" value="Unassembled WGS sequence"/>
</dbReference>
<feature type="region of interest" description="Disordered" evidence="4">
    <location>
        <begin position="373"/>
        <end position="405"/>
    </location>
</feature>
<comment type="caution">
    <text evidence="7">The sequence shown here is derived from an EMBL/GenBank/DDBJ whole genome shotgun (WGS) entry which is preliminary data.</text>
</comment>
<organism evidence="7 8">
    <name type="scientific">Ridgeia piscesae</name>
    <name type="common">Tubeworm</name>
    <dbReference type="NCBI Taxonomy" id="27915"/>
    <lineage>
        <taxon>Eukaryota</taxon>
        <taxon>Metazoa</taxon>
        <taxon>Spiralia</taxon>
        <taxon>Lophotrochozoa</taxon>
        <taxon>Annelida</taxon>
        <taxon>Polychaeta</taxon>
        <taxon>Sedentaria</taxon>
        <taxon>Canalipalpata</taxon>
        <taxon>Sabellida</taxon>
        <taxon>Siboglinidae</taxon>
        <taxon>Ridgeia</taxon>
    </lineage>
</organism>
<keyword evidence="3" id="KW-0560">Oxidoreductase</keyword>
<dbReference type="InterPro" id="IPR015889">
    <property type="entry name" value="Intradiol_dOase_core"/>
</dbReference>
<dbReference type="PANTHER" id="PTHR33711:SF10">
    <property type="entry name" value="INTRADIOL RING-CLEAVAGE DIOXYGENASES DOMAIN-CONTAINING PROTEIN"/>
    <property type="match status" value="1"/>
</dbReference>
<feature type="chain" id="PRO_5042233394" description="Intradiol ring-cleavage dioxygenases domain-containing protein" evidence="5">
    <location>
        <begin position="32"/>
        <end position="629"/>
    </location>
</feature>
<comment type="similarity">
    <text evidence="1">Belongs to the intradiol ring-cleavage dioxygenase family.</text>
</comment>
<evidence type="ECO:0000313" key="8">
    <source>
        <dbReference type="Proteomes" id="UP001209878"/>
    </source>
</evidence>
<dbReference type="AlphaFoldDB" id="A0AAD9KNT5"/>
<dbReference type="InterPro" id="IPR000627">
    <property type="entry name" value="Intradiol_dOase_C"/>
</dbReference>
<dbReference type="GO" id="GO:0016702">
    <property type="term" value="F:oxidoreductase activity, acting on single donors with incorporation of molecular oxygen, incorporation of two atoms of oxygen"/>
    <property type="evidence" value="ECO:0007669"/>
    <property type="project" value="InterPro"/>
</dbReference>
<feature type="domain" description="Intradiol ring-cleavage dioxygenases" evidence="6">
    <location>
        <begin position="82"/>
        <end position="158"/>
    </location>
</feature>
<evidence type="ECO:0000259" key="6">
    <source>
        <dbReference type="Pfam" id="PF00775"/>
    </source>
</evidence>
<dbReference type="PANTHER" id="PTHR33711">
    <property type="entry name" value="DIOXYGENASE, PUTATIVE (AFU_ORTHOLOGUE AFUA_2G02910)-RELATED"/>
    <property type="match status" value="1"/>
</dbReference>
<proteinExistence type="inferred from homology"/>
<evidence type="ECO:0000256" key="2">
    <source>
        <dbReference type="ARBA" id="ARBA00022964"/>
    </source>
</evidence>
<dbReference type="SUPFAM" id="SSF49482">
    <property type="entry name" value="Aromatic compound dioxygenase"/>
    <property type="match status" value="1"/>
</dbReference>
<protein>
    <recommendedName>
        <fullName evidence="6">Intradiol ring-cleavage dioxygenases domain-containing protein</fullName>
    </recommendedName>
</protein>
<feature type="compositionally biased region" description="Polar residues" evidence="4">
    <location>
        <begin position="373"/>
        <end position="383"/>
    </location>
</feature>
<evidence type="ECO:0000256" key="3">
    <source>
        <dbReference type="ARBA" id="ARBA00023002"/>
    </source>
</evidence>
<dbReference type="InterPro" id="IPR050770">
    <property type="entry name" value="Intradiol_RC_Dioxygenase"/>
</dbReference>
<dbReference type="Pfam" id="PF00775">
    <property type="entry name" value="Dioxygenase_C"/>
    <property type="match status" value="1"/>
</dbReference>
<keyword evidence="2" id="KW-0223">Dioxygenase</keyword>
<gene>
    <name evidence="7" type="ORF">NP493_791g01025</name>
</gene>
<keyword evidence="8" id="KW-1185">Reference proteome</keyword>
<name>A0AAD9KNT5_RIDPI</name>
<evidence type="ECO:0000256" key="5">
    <source>
        <dbReference type="SAM" id="SignalP"/>
    </source>
</evidence>
<evidence type="ECO:0000313" key="7">
    <source>
        <dbReference type="EMBL" id="KAK2174554.1"/>
    </source>
</evidence>
<sequence length="629" mass="71110">MRTRREWSACCVTALLHVTLTVLLLCDAGSAYEKSRCLPTPSAVGELKRNWLKRVAALIPSLSLPGSDLHICRGDVMYPSVDKLSVSGRVVDDNCEPLSNTLIKIIQRDSRGHYTGASRCDGAVVTDASGFYTFTTEVPGSPLLQQSPSIEFVLDTFGRTTLITSVSIVNPLVTSAKAGVDSKPRLVIQPLFVDNAKTLHYFAVFDFVVTTRADHLDGAVLSSDSVGVDKRAWSKANRGWLKKKWGDSVNWLPKDNWDSNTISWLKRSVLEPAPAVQRPSALKRAYTDWMRHGSGLYGLDGDSTADWSGKRGWGSKDISWLKKRNYHTLGGAVALQKRMWGDSDMEWVKRTVSGARSHAVAHHVVRRSLATTEGNSDIDSSAVQPGRVDTGTQLSGVDKRGRVPSGKNWSEKWLNWLKSNTNKKNWGESGMTWVKRGGQKRNWDNLNMAWIKKNWGDSGMSWIKRNMGNNPWANVDNSWIKRSNWKDSGMSWIKKDADKKNWKDSGMSWIKKDVDKKNWKDSGMSWIKKDADKKNWKDSGMSWIKKDADKKNWKDSGMSWIKKDADKKNWKDSGMSWIKKDADKKNWKDSGMSWIKKDADKKNWKDSGMSWIKKDADKKNWKDFGHVLD</sequence>
<accession>A0AAD9KNT5</accession>
<feature type="signal peptide" evidence="5">
    <location>
        <begin position="1"/>
        <end position="31"/>
    </location>
</feature>